<evidence type="ECO:0000259" key="3">
    <source>
        <dbReference type="Pfam" id="PF25221"/>
    </source>
</evidence>
<dbReference type="Pfam" id="PF13387">
    <property type="entry name" value="Lnb_N"/>
    <property type="match status" value="1"/>
</dbReference>
<dbReference type="Pfam" id="PF25221">
    <property type="entry name" value="5TMH_Lnb"/>
    <property type="match status" value="1"/>
</dbReference>
<proteinExistence type="predicted"/>
<name>F5YN01_TREPZ</name>
<reference evidence="4 5" key="2">
    <citation type="journal article" date="2011" name="ISME J.">
        <title>RNA-seq reveals cooperative metabolic interactions between two termite-gut spirochete species in co-culture.</title>
        <authorList>
            <person name="Rosenthal A.Z."/>
            <person name="Matson E.G."/>
            <person name="Eldar A."/>
            <person name="Leadbetter J.R."/>
        </authorList>
    </citation>
    <scope>NUCLEOTIDE SEQUENCE [LARGE SCALE GENOMIC DNA]</scope>
    <source>
        <strain evidence="5">ATCC BAA-887 / DSM 12427 / ZAS-2</strain>
    </source>
</reference>
<evidence type="ECO:0000259" key="2">
    <source>
        <dbReference type="Pfam" id="PF13387"/>
    </source>
</evidence>
<keyword evidence="5" id="KW-1185">Reference proteome</keyword>
<organism evidence="4 5">
    <name type="scientific">Treponema primitia (strain ATCC BAA-887 / DSM 12427 / ZAS-2)</name>
    <dbReference type="NCBI Taxonomy" id="545694"/>
    <lineage>
        <taxon>Bacteria</taxon>
        <taxon>Pseudomonadati</taxon>
        <taxon>Spirochaetota</taxon>
        <taxon>Spirochaetia</taxon>
        <taxon>Spirochaetales</taxon>
        <taxon>Treponemataceae</taxon>
        <taxon>Treponema</taxon>
    </lineage>
</organism>
<keyword evidence="1" id="KW-0472">Membrane</keyword>
<feature type="domain" description="Lnb-like transmembrane" evidence="3">
    <location>
        <begin position="274"/>
        <end position="406"/>
    </location>
</feature>
<feature type="domain" description="Lnb N-terminal periplasmic" evidence="2">
    <location>
        <begin position="31"/>
        <end position="168"/>
    </location>
</feature>
<accession>F5YN01</accession>
<dbReference type="Proteomes" id="UP000009223">
    <property type="component" value="Chromosome"/>
</dbReference>
<dbReference type="HOGENOM" id="CLU_052983_0_0_12"/>
<dbReference type="KEGG" id="tpi:TREPR_1665"/>
<feature type="transmembrane region" description="Helical" evidence="1">
    <location>
        <begin position="272"/>
        <end position="288"/>
    </location>
</feature>
<dbReference type="RefSeq" id="WP_015708458.1">
    <property type="nucleotide sequence ID" value="NC_015578.1"/>
</dbReference>
<keyword evidence="1" id="KW-1133">Transmembrane helix</keyword>
<reference evidence="5" key="1">
    <citation type="submission" date="2009-12" db="EMBL/GenBank/DDBJ databases">
        <title>Complete sequence of Treponema primitia strain ZAS-2.</title>
        <authorList>
            <person name="Tetu S.G."/>
            <person name="Matson E."/>
            <person name="Ren Q."/>
            <person name="Seshadri R."/>
            <person name="Elbourne L."/>
            <person name="Hassan K.A."/>
            <person name="Durkin A."/>
            <person name="Radune D."/>
            <person name="Mohamoud Y."/>
            <person name="Shay R."/>
            <person name="Jin S."/>
            <person name="Zhang X."/>
            <person name="Lucey K."/>
            <person name="Ballor N.R."/>
            <person name="Ottesen E."/>
            <person name="Rosenthal R."/>
            <person name="Allen A."/>
            <person name="Leadbetter J.R."/>
            <person name="Paulsen I.T."/>
        </authorList>
    </citation>
    <scope>NUCLEOTIDE SEQUENCE [LARGE SCALE GENOMIC DNA]</scope>
    <source>
        <strain evidence="5">ATCC BAA-887 / DSM 12427 / ZAS-2</strain>
    </source>
</reference>
<protein>
    <submittedName>
        <fullName evidence="4">Uncharacterized protein</fullName>
    </submittedName>
</protein>
<evidence type="ECO:0000256" key="1">
    <source>
        <dbReference type="SAM" id="Phobius"/>
    </source>
</evidence>
<dbReference type="EMBL" id="CP001843">
    <property type="protein sequence ID" value="AEF83556.1"/>
    <property type="molecule type" value="Genomic_DNA"/>
</dbReference>
<feature type="transmembrane region" description="Helical" evidence="1">
    <location>
        <begin position="335"/>
        <end position="354"/>
    </location>
</feature>
<feature type="transmembrane region" description="Helical" evidence="1">
    <location>
        <begin position="366"/>
        <end position="387"/>
    </location>
</feature>
<sequence length="429" mass="49931">MIKKVRVLSILILLLLMPVIPVFAQLGGLPMDNDNLTIRVSVMGPGDELYFWWGHIALIIDDRVSGESKLYDYGLFSFENTNFFVDFAFGRLLYSCGVSWAAPNIARYIYENRDVTFYTLDLPRETKERVREFAETNVRPENRNYWYHHFKDNCSTRIRDIIDLATGGQFAEAFEEAPGRFTLRQHVRRHTWFSPATDWLLNFLMGQDIDVPITVWQEMFLPSELGKRITNFKYRDVYGQERNLVRSVNVISEAIGRPAVLEAPRWQWPRELALSLIISLALGLLLSFRERSNRLKVLLGISQSLLGLFFGFSGLLVYFMSLFTNHDYTWHNMNLLFVSPLILAAVPLGLLYAFPADPFRRNLWAFLLKILWTLVFLGGILSIILHVLPQFWQQNQVTLALVLPFTAVLSLVPDWIAAYKREYLWRRFN</sequence>
<feature type="transmembrane region" description="Helical" evidence="1">
    <location>
        <begin position="399"/>
        <end position="419"/>
    </location>
</feature>
<feature type="transmembrane region" description="Helical" evidence="1">
    <location>
        <begin position="297"/>
        <end position="323"/>
    </location>
</feature>
<gene>
    <name evidence="4" type="ordered locus">TREPR_1665</name>
</gene>
<dbReference type="eggNOG" id="ENOG502Z87C">
    <property type="taxonomic scope" value="Bacteria"/>
</dbReference>
<dbReference type="AlphaFoldDB" id="F5YN01"/>
<evidence type="ECO:0000313" key="4">
    <source>
        <dbReference type="EMBL" id="AEF83556.1"/>
    </source>
</evidence>
<dbReference type="InterPro" id="IPR025178">
    <property type="entry name" value="Lnb_N"/>
</dbReference>
<dbReference type="STRING" id="545694.TREPR_1665"/>
<dbReference type="InterPro" id="IPR057436">
    <property type="entry name" value="5TMH_Lnb"/>
</dbReference>
<keyword evidence="1" id="KW-0812">Transmembrane</keyword>
<evidence type="ECO:0000313" key="5">
    <source>
        <dbReference type="Proteomes" id="UP000009223"/>
    </source>
</evidence>